<feature type="compositionally biased region" description="Low complexity" evidence="2">
    <location>
        <begin position="146"/>
        <end position="155"/>
    </location>
</feature>
<feature type="compositionally biased region" description="Acidic residues" evidence="2">
    <location>
        <begin position="317"/>
        <end position="337"/>
    </location>
</feature>
<reference evidence="4 5" key="1">
    <citation type="submission" date="2013-05" db="EMBL/GenBank/DDBJ databases">
        <title>Drechslerella stenobrocha genome reveals carnivorous origination and mechanical trapping mechanism of predatory fungi.</title>
        <authorList>
            <person name="Liu X."/>
            <person name="Zhang W."/>
            <person name="Liu K."/>
        </authorList>
    </citation>
    <scope>NUCLEOTIDE SEQUENCE [LARGE SCALE GENOMIC DNA]</scope>
    <source>
        <strain evidence="4 5">248</strain>
    </source>
</reference>
<keyword evidence="1" id="KW-0175">Coiled coil</keyword>
<feature type="compositionally biased region" description="Basic and acidic residues" evidence="2">
    <location>
        <begin position="189"/>
        <end position="200"/>
    </location>
</feature>
<feature type="region of interest" description="Disordered" evidence="2">
    <location>
        <begin position="627"/>
        <end position="654"/>
    </location>
</feature>
<dbReference type="AlphaFoldDB" id="W7HZ66"/>
<dbReference type="Pfam" id="PF15460">
    <property type="entry name" value="SAS4"/>
    <property type="match status" value="1"/>
</dbReference>
<feature type="compositionally biased region" description="Basic and acidic residues" evidence="2">
    <location>
        <begin position="498"/>
        <end position="516"/>
    </location>
</feature>
<sequence length="654" mass="71875">MFEQILIRFRGAAPLSSSGDNLRNEDDDEDEESGSSDTATSPSPRVGRAGREMLQLPLSRSMASFQLSPSPSLGRSPTPSPPPSPSTSSSSSSSSSPSSSSFLDHNDNMPVTTRSATRGATAPTMGTTVMKDATTKRTTRKKKRTMTITENTTKTTTRKKSSKRDEVRDTAQPDEQLAPRRSKRAKAPLRSDDEEKKLGKVAEGGQRGQKRKASEMAAAQPSSAGPEKRVTRAEAKKQEEEDEGRKIATRSGRHLVVAEEGEQSRGLDLTPRTSSSSGKRKSPFLEVPGHLLKRPASQRSVRSSHDEGDVSGTDGNGDADDDGDADEVMPDDAEEEGPASRKSAAGSQVHDYQHRLADSRADESRKHKLHPLLRQGPDNPGFPWWHNDAWMVEEAGRSKKRRIDATTEIFVVGGSDDEGEGEKGEGSPAPSHKQSPKQEGARLLRSTRGSKRSEPSSAAATTTTADEQLPPRKRQKIEVFEWPAEVLNAPIPDEDPLSDERFAEPHRVKRDQEKAEHLKELQKEGKNFTRYMGLLGELEGAEGDDWMGIIGADRPDTQSELSKLVRKKDRLVEELRTAQRRYPAYKRERDELKAGNLDPTYAGWLKRTGREPLSIAGRLIGRSDLEGWGAASDVSGDEDRESEESDKEGEEEED</sequence>
<feature type="compositionally biased region" description="Basic and acidic residues" evidence="2">
    <location>
        <begin position="226"/>
        <end position="246"/>
    </location>
</feature>
<feature type="coiled-coil region" evidence="1">
    <location>
        <begin position="561"/>
        <end position="588"/>
    </location>
</feature>
<proteinExistence type="predicted"/>
<evidence type="ECO:0000259" key="3">
    <source>
        <dbReference type="Pfam" id="PF15460"/>
    </source>
</evidence>
<name>W7HZ66_9PEZI</name>
<feature type="domain" description="Something about silencing protein 4" evidence="3">
    <location>
        <begin position="495"/>
        <end position="594"/>
    </location>
</feature>
<dbReference type="Proteomes" id="UP000024837">
    <property type="component" value="Unassembled WGS sequence"/>
</dbReference>
<evidence type="ECO:0000313" key="5">
    <source>
        <dbReference type="Proteomes" id="UP000024837"/>
    </source>
</evidence>
<evidence type="ECO:0000256" key="1">
    <source>
        <dbReference type="SAM" id="Coils"/>
    </source>
</evidence>
<gene>
    <name evidence="4" type="ORF">DRE_05985</name>
</gene>
<feature type="compositionally biased region" description="Polar residues" evidence="2">
    <location>
        <begin position="109"/>
        <end position="118"/>
    </location>
</feature>
<feature type="region of interest" description="Disordered" evidence="2">
    <location>
        <begin position="1"/>
        <end position="516"/>
    </location>
</feature>
<feature type="compositionally biased region" description="Acidic residues" evidence="2">
    <location>
        <begin position="635"/>
        <end position="654"/>
    </location>
</feature>
<keyword evidence="5" id="KW-1185">Reference proteome</keyword>
<dbReference type="OrthoDB" id="5388601at2759"/>
<feature type="compositionally biased region" description="Low complexity" evidence="2">
    <location>
        <begin position="86"/>
        <end position="101"/>
    </location>
</feature>
<accession>W7HZ66</accession>
<dbReference type="HOGENOM" id="CLU_440723_0_0_1"/>
<dbReference type="InterPro" id="IPR029184">
    <property type="entry name" value="Sas4_dom"/>
</dbReference>
<protein>
    <recommendedName>
        <fullName evidence="3">Something about silencing protein 4 domain-containing protein</fullName>
    </recommendedName>
</protein>
<organism evidence="4 5">
    <name type="scientific">Drechslerella stenobrocha 248</name>
    <dbReference type="NCBI Taxonomy" id="1043628"/>
    <lineage>
        <taxon>Eukaryota</taxon>
        <taxon>Fungi</taxon>
        <taxon>Dikarya</taxon>
        <taxon>Ascomycota</taxon>
        <taxon>Pezizomycotina</taxon>
        <taxon>Orbiliomycetes</taxon>
        <taxon>Orbiliales</taxon>
        <taxon>Orbiliaceae</taxon>
        <taxon>Drechslerella</taxon>
    </lineage>
</organism>
<dbReference type="EMBL" id="KI966429">
    <property type="protein sequence ID" value="EWC45258.1"/>
    <property type="molecule type" value="Genomic_DNA"/>
</dbReference>
<feature type="compositionally biased region" description="Basic and acidic residues" evidence="2">
    <location>
        <begin position="351"/>
        <end position="365"/>
    </location>
</feature>
<feature type="compositionally biased region" description="Low complexity" evidence="2">
    <location>
        <begin position="68"/>
        <end position="77"/>
    </location>
</feature>
<feature type="compositionally biased region" description="Acidic residues" evidence="2">
    <location>
        <begin position="25"/>
        <end position="34"/>
    </location>
</feature>
<evidence type="ECO:0000256" key="2">
    <source>
        <dbReference type="SAM" id="MobiDB-lite"/>
    </source>
</evidence>
<evidence type="ECO:0000313" key="4">
    <source>
        <dbReference type="EMBL" id="EWC45258.1"/>
    </source>
</evidence>